<dbReference type="RefSeq" id="WP_135079814.1">
    <property type="nucleotide sequence ID" value="NZ_CP038267.1"/>
</dbReference>
<evidence type="ECO:0000313" key="6">
    <source>
        <dbReference type="Proteomes" id="UP000294894"/>
    </source>
</evidence>
<dbReference type="OrthoDB" id="4962633at2"/>
<evidence type="ECO:0000313" key="5">
    <source>
        <dbReference type="EMBL" id="QBR93917.1"/>
    </source>
</evidence>
<dbReference type="KEGG" id="noy:EXE57_17725"/>
<dbReference type="GO" id="GO:0043001">
    <property type="term" value="P:Golgi to plasma membrane protein transport"/>
    <property type="evidence" value="ECO:0007669"/>
    <property type="project" value="TreeGrafter"/>
</dbReference>
<keyword evidence="4" id="KW-0472">Membrane</keyword>
<protein>
    <submittedName>
        <fullName evidence="5">GPP34 family phosphoprotein</fullName>
    </submittedName>
</protein>
<evidence type="ECO:0000256" key="1">
    <source>
        <dbReference type="ARBA" id="ARBA00004255"/>
    </source>
</evidence>
<gene>
    <name evidence="5" type="ORF">EXE57_17725</name>
</gene>
<dbReference type="GO" id="GO:0048194">
    <property type="term" value="P:Golgi vesicle budding"/>
    <property type="evidence" value="ECO:0007669"/>
    <property type="project" value="TreeGrafter"/>
</dbReference>
<keyword evidence="3" id="KW-0446">Lipid-binding</keyword>
<keyword evidence="6" id="KW-1185">Reference proteome</keyword>
<proteinExistence type="predicted"/>
<reference evidence="5 6" key="1">
    <citation type="submission" date="2019-03" db="EMBL/GenBank/DDBJ databases">
        <title>Three New Species of Nocardioides, Nocardioides euryhalodurans sp. nov., Nocardioides seonyuensis sp. nov. and Nocardioides eburneoflavus sp. nov., Iolated from Soil.</title>
        <authorList>
            <person name="Roh S.G."/>
            <person name="Lee C."/>
            <person name="Kim M.-K."/>
            <person name="Kim S.B."/>
        </authorList>
    </citation>
    <scope>NUCLEOTIDE SEQUENCE [LARGE SCALE GENOMIC DNA]</scope>
    <source>
        <strain evidence="5 6">MMS17-SY117</strain>
    </source>
</reference>
<dbReference type="PANTHER" id="PTHR12704">
    <property type="entry name" value="TRANS-GOLGI PROTEIN GMX33"/>
    <property type="match status" value="1"/>
</dbReference>
<dbReference type="GO" id="GO:0006890">
    <property type="term" value="P:retrograde vesicle-mediated transport, Golgi to endoplasmic reticulum"/>
    <property type="evidence" value="ECO:0007669"/>
    <property type="project" value="TreeGrafter"/>
</dbReference>
<comment type="subcellular location">
    <subcellularLocation>
        <location evidence="1">Golgi apparatus membrane</location>
        <topology evidence="1">Peripheral membrane protein</topology>
        <orientation evidence="1">Cytoplasmic side</orientation>
    </subcellularLocation>
</comment>
<dbReference type="PANTHER" id="PTHR12704:SF2">
    <property type="entry name" value="GOLGI PHOSPHOPROTEIN 3 HOMOLOG SAURON"/>
    <property type="match status" value="1"/>
</dbReference>
<dbReference type="GO" id="GO:0070273">
    <property type="term" value="F:phosphatidylinositol-4-phosphate binding"/>
    <property type="evidence" value="ECO:0007669"/>
    <property type="project" value="InterPro"/>
</dbReference>
<organism evidence="5 6">
    <name type="scientific">Nocardioides euryhalodurans</name>
    <dbReference type="NCBI Taxonomy" id="2518370"/>
    <lineage>
        <taxon>Bacteria</taxon>
        <taxon>Bacillati</taxon>
        <taxon>Actinomycetota</taxon>
        <taxon>Actinomycetes</taxon>
        <taxon>Propionibacteriales</taxon>
        <taxon>Nocardioidaceae</taxon>
        <taxon>Nocardioides</taxon>
    </lineage>
</organism>
<dbReference type="EMBL" id="CP038267">
    <property type="protein sequence ID" value="QBR93917.1"/>
    <property type="molecule type" value="Genomic_DNA"/>
</dbReference>
<name>A0A4P7GQ18_9ACTN</name>
<keyword evidence="2" id="KW-0333">Golgi apparatus</keyword>
<dbReference type="Gene3D" id="1.10.3630.10">
    <property type="entry name" value="yeast vps74-n-term truncation variant domain like"/>
    <property type="match status" value="1"/>
</dbReference>
<sequence length="227" mass="23659">METLIAEDLALLLLDDDKGTMAASSVARPLFGGALLVELALSGAVEVAEKTGVWSSAKVRATGTAAPSDPLLAAALATVAKQPRSAQDLTNRIGKGVREQLLERLVDRGLLERREGRFLGLFPHTTWPAADAAHERAVRQRLQDVLVTGVDPDPRTAGLVALLAAVDQAHKVVDPDRLKARQVKRRAKDVAEGAWAADAVRDAVQAAQAAVTAAVVASTAATTAGGS</sequence>
<dbReference type="GO" id="GO:0005829">
    <property type="term" value="C:cytosol"/>
    <property type="evidence" value="ECO:0007669"/>
    <property type="project" value="TreeGrafter"/>
</dbReference>
<accession>A0A4P7GQ18</accession>
<evidence type="ECO:0000256" key="2">
    <source>
        <dbReference type="ARBA" id="ARBA00023034"/>
    </source>
</evidence>
<dbReference type="GO" id="GO:0012505">
    <property type="term" value="C:endomembrane system"/>
    <property type="evidence" value="ECO:0007669"/>
    <property type="project" value="UniProtKB-ARBA"/>
</dbReference>
<dbReference type="InterPro" id="IPR038261">
    <property type="entry name" value="GPP34-like_sf"/>
</dbReference>
<evidence type="ECO:0000256" key="3">
    <source>
        <dbReference type="ARBA" id="ARBA00023121"/>
    </source>
</evidence>
<dbReference type="GO" id="GO:0007030">
    <property type="term" value="P:Golgi organization"/>
    <property type="evidence" value="ECO:0007669"/>
    <property type="project" value="TreeGrafter"/>
</dbReference>
<dbReference type="Pfam" id="PF05719">
    <property type="entry name" value="GPP34"/>
    <property type="match status" value="1"/>
</dbReference>
<dbReference type="AlphaFoldDB" id="A0A4P7GQ18"/>
<dbReference type="InterPro" id="IPR008628">
    <property type="entry name" value="GPP34-like"/>
</dbReference>
<evidence type="ECO:0000256" key="4">
    <source>
        <dbReference type="ARBA" id="ARBA00023136"/>
    </source>
</evidence>
<dbReference type="Proteomes" id="UP000294894">
    <property type="component" value="Chromosome"/>
</dbReference>